<proteinExistence type="predicted"/>
<gene>
    <name evidence="1" type="ORF">GGX14DRAFT_404741</name>
</gene>
<reference evidence="1" key="1">
    <citation type="submission" date="2023-03" db="EMBL/GenBank/DDBJ databases">
        <title>Massive genome expansion in bonnet fungi (Mycena s.s.) driven by repeated elements and novel gene families across ecological guilds.</title>
        <authorList>
            <consortium name="Lawrence Berkeley National Laboratory"/>
            <person name="Harder C.B."/>
            <person name="Miyauchi S."/>
            <person name="Viragh M."/>
            <person name="Kuo A."/>
            <person name="Thoen E."/>
            <person name="Andreopoulos B."/>
            <person name="Lu D."/>
            <person name="Skrede I."/>
            <person name="Drula E."/>
            <person name="Henrissat B."/>
            <person name="Morin E."/>
            <person name="Kohler A."/>
            <person name="Barry K."/>
            <person name="LaButti K."/>
            <person name="Morin E."/>
            <person name="Salamov A."/>
            <person name="Lipzen A."/>
            <person name="Mereny Z."/>
            <person name="Hegedus B."/>
            <person name="Baldrian P."/>
            <person name="Stursova M."/>
            <person name="Weitz H."/>
            <person name="Taylor A."/>
            <person name="Grigoriev I.V."/>
            <person name="Nagy L.G."/>
            <person name="Martin F."/>
            <person name="Kauserud H."/>
        </authorList>
    </citation>
    <scope>NUCLEOTIDE SEQUENCE</scope>
    <source>
        <strain evidence="1">9144</strain>
    </source>
</reference>
<dbReference type="EMBL" id="JARJCW010000099">
    <property type="protein sequence ID" value="KAJ7194287.1"/>
    <property type="molecule type" value="Genomic_DNA"/>
</dbReference>
<comment type="caution">
    <text evidence="1">The sequence shown here is derived from an EMBL/GenBank/DDBJ whole genome shotgun (WGS) entry which is preliminary data.</text>
</comment>
<keyword evidence="2" id="KW-1185">Reference proteome</keyword>
<organism evidence="1 2">
    <name type="scientific">Mycena pura</name>
    <dbReference type="NCBI Taxonomy" id="153505"/>
    <lineage>
        <taxon>Eukaryota</taxon>
        <taxon>Fungi</taxon>
        <taxon>Dikarya</taxon>
        <taxon>Basidiomycota</taxon>
        <taxon>Agaricomycotina</taxon>
        <taxon>Agaricomycetes</taxon>
        <taxon>Agaricomycetidae</taxon>
        <taxon>Agaricales</taxon>
        <taxon>Marasmiineae</taxon>
        <taxon>Mycenaceae</taxon>
        <taxon>Mycena</taxon>
    </lineage>
</organism>
<protein>
    <submittedName>
        <fullName evidence="1">Uncharacterized protein</fullName>
    </submittedName>
</protein>
<evidence type="ECO:0000313" key="1">
    <source>
        <dbReference type="EMBL" id="KAJ7194287.1"/>
    </source>
</evidence>
<dbReference type="Proteomes" id="UP001219525">
    <property type="component" value="Unassembled WGS sequence"/>
</dbReference>
<accession>A0AAD6Y4X4</accession>
<evidence type="ECO:0000313" key="2">
    <source>
        <dbReference type="Proteomes" id="UP001219525"/>
    </source>
</evidence>
<sequence>MAHLHLYAQMSQQACEADVSGWSNYDDGSNRSLWGSHVRRGHQNSSSLFLKFSPIRDFLCSALRIDIISSCDQKISVRSGKTEGKQTPQELSRFVNYSHRAECQSNMEQDTDGNYIRYNQQMPRRSGMPRLVIDIAPLCLPHHVDAECPSTQTPQIGFSYKYPQRGRCKNSKFGPNAEIQLMVSRVHRWTKLWPGLGLVRNLQGPREVVELCCFPLAIIQEGAYIAKSQDLAGYLGLYADNRAQLLSKKLVQSHDKYAWTVYTTWRLSFDSLGPVAQEFMMLCSHLHHEGISEDIFKSASVYVGLVYDPRHGAAK</sequence>
<dbReference type="AlphaFoldDB" id="A0AAD6Y4X4"/>
<name>A0AAD6Y4X4_9AGAR</name>